<dbReference type="HOGENOM" id="CLU_2764848_0_0_1"/>
<evidence type="ECO:0000313" key="2">
    <source>
        <dbReference type="Proteomes" id="UP000054018"/>
    </source>
</evidence>
<protein>
    <submittedName>
        <fullName evidence="1">Uncharacterized protein</fullName>
    </submittedName>
</protein>
<proteinExistence type="predicted"/>
<dbReference type="EMBL" id="KN833739">
    <property type="protein sequence ID" value="KIK22430.1"/>
    <property type="molecule type" value="Genomic_DNA"/>
</dbReference>
<reference evidence="1 2" key="1">
    <citation type="submission" date="2014-04" db="EMBL/GenBank/DDBJ databases">
        <authorList>
            <consortium name="DOE Joint Genome Institute"/>
            <person name="Kuo A."/>
            <person name="Kohler A."/>
            <person name="Costa M.D."/>
            <person name="Nagy L.G."/>
            <person name="Floudas D."/>
            <person name="Copeland A."/>
            <person name="Barry K.W."/>
            <person name="Cichocki N."/>
            <person name="Veneault-Fourrey C."/>
            <person name="LaButti K."/>
            <person name="Lindquist E.A."/>
            <person name="Lipzen A."/>
            <person name="Lundell T."/>
            <person name="Morin E."/>
            <person name="Murat C."/>
            <person name="Sun H."/>
            <person name="Tunlid A."/>
            <person name="Henrissat B."/>
            <person name="Grigoriev I.V."/>
            <person name="Hibbett D.S."/>
            <person name="Martin F."/>
            <person name="Nordberg H.P."/>
            <person name="Cantor M.N."/>
            <person name="Hua S.X."/>
        </authorList>
    </citation>
    <scope>NUCLEOTIDE SEQUENCE [LARGE SCALE GENOMIC DNA]</scope>
    <source>
        <strain evidence="1 2">441</strain>
    </source>
</reference>
<dbReference type="AlphaFoldDB" id="A0A0C9YCD9"/>
<accession>A0A0C9YCD9</accession>
<dbReference type="OrthoDB" id="2501127at2759"/>
<dbReference type="Proteomes" id="UP000054018">
    <property type="component" value="Unassembled WGS sequence"/>
</dbReference>
<reference evidence="2" key="2">
    <citation type="submission" date="2015-01" db="EMBL/GenBank/DDBJ databases">
        <title>Evolutionary Origins and Diversification of the Mycorrhizal Mutualists.</title>
        <authorList>
            <consortium name="DOE Joint Genome Institute"/>
            <consortium name="Mycorrhizal Genomics Consortium"/>
            <person name="Kohler A."/>
            <person name="Kuo A."/>
            <person name="Nagy L.G."/>
            <person name="Floudas D."/>
            <person name="Copeland A."/>
            <person name="Barry K.W."/>
            <person name="Cichocki N."/>
            <person name="Veneault-Fourrey C."/>
            <person name="LaButti K."/>
            <person name="Lindquist E.A."/>
            <person name="Lipzen A."/>
            <person name="Lundell T."/>
            <person name="Morin E."/>
            <person name="Murat C."/>
            <person name="Riley R."/>
            <person name="Ohm R."/>
            <person name="Sun H."/>
            <person name="Tunlid A."/>
            <person name="Henrissat B."/>
            <person name="Grigoriev I.V."/>
            <person name="Hibbett D.S."/>
            <person name="Martin F."/>
        </authorList>
    </citation>
    <scope>NUCLEOTIDE SEQUENCE [LARGE SCALE GENOMIC DNA]</scope>
    <source>
        <strain evidence="2">441</strain>
    </source>
</reference>
<evidence type="ECO:0000313" key="1">
    <source>
        <dbReference type="EMBL" id="KIK22430.1"/>
    </source>
</evidence>
<sequence length="71" mass="8411">TESKRTQNVYQVEAPRYYLQSLRVLKITMNSHHEHSPTHISIVTIPSDILHLPRYLHHPPFSPIREENRSL</sequence>
<keyword evidence="2" id="KW-1185">Reference proteome</keyword>
<feature type="non-terminal residue" evidence="1">
    <location>
        <position position="1"/>
    </location>
</feature>
<gene>
    <name evidence="1" type="ORF">PISMIDRAFT_680221</name>
</gene>
<feature type="non-terminal residue" evidence="1">
    <location>
        <position position="71"/>
    </location>
</feature>
<name>A0A0C9YCD9_9AGAM</name>
<organism evidence="1 2">
    <name type="scientific">Pisolithus microcarpus 441</name>
    <dbReference type="NCBI Taxonomy" id="765257"/>
    <lineage>
        <taxon>Eukaryota</taxon>
        <taxon>Fungi</taxon>
        <taxon>Dikarya</taxon>
        <taxon>Basidiomycota</taxon>
        <taxon>Agaricomycotina</taxon>
        <taxon>Agaricomycetes</taxon>
        <taxon>Agaricomycetidae</taxon>
        <taxon>Boletales</taxon>
        <taxon>Sclerodermatineae</taxon>
        <taxon>Pisolithaceae</taxon>
        <taxon>Pisolithus</taxon>
    </lineage>
</organism>